<gene>
    <name evidence="1" type="ORF">GS399_01110</name>
</gene>
<proteinExistence type="predicted"/>
<organism evidence="1 2">
    <name type="scientific">Hufsiella arboris</name>
    <dbReference type="NCBI Taxonomy" id="2695275"/>
    <lineage>
        <taxon>Bacteria</taxon>
        <taxon>Pseudomonadati</taxon>
        <taxon>Bacteroidota</taxon>
        <taxon>Sphingobacteriia</taxon>
        <taxon>Sphingobacteriales</taxon>
        <taxon>Sphingobacteriaceae</taxon>
        <taxon>Hufsiella</taxon>
    </lineage>
</organism>
<evidence type="ECO:0000313" key="1">
    <source>
        <dbReference type="EMBL" id="MXV49555.1"/>
    </source>
</evidence>
<dbReference type="SUPFAM" id="SSF54427">
    <property type="entry name" value="NTF2-like"/>
    <property type="match status" value="1"/>
</dbReference>
<evidence type="ECO:0000313" key="2">
    <source>
        <dbReference type="Proteomes" id="UP000466586"/>
    </source>
</evidence>
<dbReference type="Gene3D" id="3.10.450.50">
    <property type="match status" value="1"/>
</dbReference>
<name>A0A7K1Y4Q2_9SPHI</name>
<reference evidence="1 2" key="1">
    <citation type="submission" date="2019-11" db="EMBL/GenBank/DDBJ databases">
        <title>Pedobacter sp. HMF7647 Genome sequencing and assembly.</title>
        <authorList>
            <person name="Kang H."/>
            <person name="Kim H."/>
            <person name="Joh K."/>
        </authorList>
    </citation>
    <scope>NUCLEOTIDE SEQUENCE [LARGE SCALE GENOMIC DNA]</scope>
    <source>
        <strain evidence="1 2">HMF7647</strain>
    </source>
</reference>
<protein>
    <submittedName>
        <fullName evidence="1">Endo-arabinase</fullName>
    </submittedName>
</protein>
<dbReference type="EMBL" id="WVHT01000001">
    <property type="protein sequence ID" value="MXV49555.1"/>
    <property type="molecule type" value="Genomic_DNA"/>
</dbReference>
<accession>A0A7K1Y4Q2</accession>
<dbReference type="InterPro" id="IPR032710">
    <property type="entry name" value="NTF2-like_dom_sf"/>
</dbReference>
<comment type="caution">
    <text evidence="1">The sequence shown here is derived from an EMBL/GenBank/DDBJ whole genome shotgun (WGS) entry which is preliminary data.</text>
</comment>
<sequence length="149" mass="16540">MKFILLILLNTYFSVKAFSQTGTDEKAAIKKLLETESSTWRSGNLQAHAACWQIRPYSRILASTPEGKTFDINPEIMINPPAGMMGKGGNAVNSNYRFSINGSSAWVSHDEISTAADGKKSYSYEIRMLEKVNGSWKLVGQSIHVYKAE</sequence>
<dbReference type="RefSeq" id="WP_160842677.1">
    <property type="nucleotide sequence ID" value="NZ_WVHT01000001.1"/>
</dbReference>
<dbReference type="AlphaFoldDB" id="A0A7K1Y4Q2"/>
<keyword evidence="2" id="KW-1185">Reference proteome</keyword>
<dbReference type="Proteomes" id="UP000466586">
    <property type="component" value="Unassembled WGS sequence"/>
</dbReference>